<evidence type="ECO:0000313" key="1">
    <source>
        <dbReference type="EMBL" id="KAI4866184.1"/>
    </source>
</evidence>
<evidence type="ECO:0000313" key="2">
    <source>
        <dbReference type="Proteomes" id="UP001497700"/>
    </source>
</evidence>
<name>A0ACB9Z348_9PEZI</name>
<sequence length="714" mass="80558">MCFTMPRRSTSAKPTHTTTIRRRLTLNPELGTNSIKALKRAIALASFITPTAVHFQNGKKQVYLSGAIQQHLRKHYNSLRRGELALSRDAFANFLEVEQGEDAPLLTEEKYKFEKFLETWWLQFGLEAEKPVPIEHKDLSKPISNYFISSSHNTYLTGNQLASRSTAEAYRRVLRRGCRCIEIDVWNGDSQNSTPEQIREASTKPGSRFGHSRHLSGGSLHTAAAHIKGAVEEKIEKTRQRLGVEKMHSHSPRCSKSELSPPPFGRELGAALDRSYLADQLDIERSSRPSLPPDEPIVMHGFTFTAPVGFREVCKAIREVAFETTSLPIIVSLEVHADQDQQEVMVQIMKEEWAGLLVEKPHDTCPNGQMPRLEELLNKILVKVKKASPSFEIAATMSTLSPNTTIEDDASGSEDDRVSLPNSAKKPKVPICENLSALAIYTHSEHFTNFESPAAKIPSHIFSINENTLLELIDSKHHDLFSHNRHFFMRAYPKGLRFDSSNMDPSRPWRKGVQMVAMNWQSWDEGMMLNEAMFSGEHGWVLKPPGYRSEGTLEPHHHTLDLVIQVLAGQNIPLPEGLDSKKSRLLRPVVKCELHVEKAEDRLANFIEGGGRVRECDYKQKTGAAKTDHPDFVGVKSDLQFLGVQRVIEQLSFVRFKVEDDAPRLMSLNRDPFAGWACIRLDRLATGFRFIQLLDANGNKTQGVLLVHVTKNFR</sequence>
<organism evidence="1 2">
    <name type="scientific">Hypoxylon rubiginosum</name>
    <dbReference type="NCBI Taxonomy" id="110542"/>
    <lineage>
        <taxon>Eukaryota</taxon>
        <taxon>Fungi</taxon>
        <taxon>Dikarya</taxon>
        <taxon>Ascomycota</taxon>
        <taxon>Pezizomycotina</taxon>
        <taxon>Sordariomycetes</taxon>
        <taxon>Xylariomycetidae</taxon>
        <taxon>Xylariales</taxon>
        <taxon>Hypoxylaceae</taxon>
        <taxon>Hypoxylon</taxon>
    </lineage>
</organism>
<gene>
    <name evidence="1" type="ORF">F4820DRAFT_266015</name>
</gene>
<protein>
    <submittedName>
        <fullName evidence="1">PLC-like phosphodiesterase</fullName>
    </submittedName>
</protein>
<dbReference type="EMBL" id="MU393462">
    <property type="protein sequence ID" value="KAI4866184.1"/>
    <property type="molecule type" value="Genomic_DNA"/>
</dbReference>
<dbReference type="Proteomes" id="UP001497700">
    <property type="component" value="Unassembled WGS sequence"/>
</dbReference>
<accession>A0ACB9Z348</accession>
<proteinExistence type="predicted"/>
<reference evidence="1 2" key="1">
    <citation type="journal article" date="2022" name="New Phytol.">
        <title>Ecological generalism drives hyperdiversity of secondary metabolite gene clusters in xylarialean endophytes.</title>
        <authorList>
            <person name="Franco M.E.E."/>
            <person name="Wisecaver J.H."/>
            <person name="Arnold A.E."/>
            <person name="Ju Y.M."/>
            <person name="Slot J.C."/>
            <person name="Ahrendt S."/>
            <person name="Moore L.P."/>
            <person name="Eastman K.E."/>
            <person name="Scott K."/>
            <person name="Konkel Z."/>
            <person name="Mondo S.J."/>
            <person name="Kuo A."/>
            <person name="Hayes R.D."/>
            <person name="Haridas S."/>
            <person name="Andreopoulos B."/>
            <person name="Riley R."/>
            <person name="LaButti K."/>
            <person name="Pangilinan J."/>
            <person name="Lipzen A."/>
            <person name="Amirebrahimi M."/>
            <person name="Yan J."/>
            <person name="Adam C."/>
            <person name="Keymanesh K."/>
            <person name="Ng V."/>
            <person name="Louie K."/>
            <person name="Northen T."/>
            <person name="Drula E."/>
            <person name="Henrissat B."/>
            <person name="Hsieh H.M."/>
            <person name="Youens-Clark K."/>
            <person name="Lutzoni F."/>
            <person name="Miadlikowska J."/>
            <person name="Eastwood D.C."/>
            <person name="Hamelin R.C."/>
            <person name="Grigoriev I.V."/>
            <person name="U'Ren J.M."/>
        </authorList>
    </citation>
    <scope>NUCLEOTIDE SEQUENCE [LARGE SCALE GENOMIC DNA]</scope>
    <source>
        <strain evidence="1 2">CBS 119005</strain>
    </source>
</reference>
<comment type="caution">
    <text evidence="1">The sequence shown here is derived from an EMBL/GenBank/DDBJ whole genome shotgun (WGS) entry which is preliminary data.</text>
</comment>
<keyword evidence="2" id="KW-1185">Reference proteome</keyword>